<dbReference type="Pfam" id="PF13229">
    <property type="entry name" value="Beta_helix"/>
    <property type="match status" value="1"/>
</dbReference>
<protein>
    <submittedName>
        <fullName evidence="2">Pectate lyase superfamily protein</fullName>
    </submittedName>
</protein>
<dbReference type="SUPFAM" id="SSF51126">
    <property type="entry name" value="Pectin lyase-like"/>
    <property type="match status" value="1"/>
</dbReference>
<dbReference type="InterPro" id="IPR022269">
    <property type="entry name" value="SO_2930-like_C"/>
</dbReference>
<dbReference type="InterPro" id="IPR022442">
    <property type="entry name" value="SO_2930-like_dom"/>
</dbReference>
<gene>
    <name evidence="2" type="ORF">NCTC10736_01636</name>
</gene>
<evidence type="ECO:0000313" key="3">
    <source>
        <dbReference type="Proteomes" id="UP000255061"/>
    </source>
</evidence>
<dbReference type="Proteomes" id="UP000255061">
    <property type="component" value="Unassembled WGS sequence"/>
</dbReference>
<dbReference type="NCBIfam" id="TIGR03805">
    <property type="entry name" value="beta_helix_1"/>
    <property type="match status" value="1"/>
</dbReference>
<dbReference type="InterPro" id="IPR006626">
    <property type="entry name" value="PbH1"/>
</dbReference>
<reference evidence="2 3" key="1">
    <citation type="submission" date="2018-06" db="EMBL/GenBank/DDBJ databases">
        <authorList>
            <consortium name="Pathogen Informatics"/>
            <person name="Doyle S."/>
        </authorList>
    </citation>
    <scope>NUCLEOTIDE SEQUENCE [LARGE SCALE GENOMIC DNA]</scope>
    <source>
        <strain evidence="2 3">NCTC10736</strain>
    </source>
</reference>
<proteinExistence type="predicted"/>
<dbReference type="AlphaFoldDB" id="A0A380A705"/>
<dbReference type="SMART" id="SM00710">
    <property type="entry name" value="PbH1"/>
    <property type="match status" value="9"/>
</dbReference>
<accession>A0A380A705</accession>
<evidence type="ECO:0000313" key="2">
    <source>
        <dbReference type="EMBL" id="SUI74395.1"/>
    </source>
</evidence>
<keyword evidence="2" id="KW-0456">Lyase</keyword>
<name>A0A380A705_9GAMM</name>
<dbReference type="InterPro" id="IPR039448">
    <property type="entry name" value="Beta_helix"/>
</dbReference>
<feature type="domain" description="Right handed beta helix" evidence="1">
    <location>
        <begin position="167"/>
        <end position="352"/>
    </location>
</feature>
<dbReference type="GO" id="GO:0016829">
    <property type="term" value="F:lyase activity"/>
    <property type="evidence" value="ECO:0007669"/>
    <property type="project" value="UniProtKB-KW"/>
</dbReference>
<evidence type="ECO:0000259" key="1">
    <source>
        <dbReference type="Pfam" id="PF13229"/>
    </source>
</evidence>
<dbReference type="EMBL" id="UGYV01000001">
    <property type="protein sequence ID" value="SUI74395.1"/>
    <property type="molecule type" value="Genomic_DNA"/>
</dbReference>
<organism evidence="2 3">
    <name type="scientific">Shewanella morhuae</name>
    <dbReference type="NCBI Taxonomy" id="365591"/>
    <lineage>
        <taxon>Bacteria</taxon>
        <taxon>Pseudomonadati</taxon>
        <taxon>Pseudomonadota</taxon>
        <taxon>Gammaproteobacteria</taxon>
        <taxon>Alteromonadales</taxon>
        <taxon>Shewanellaceae</taxon>
        <taxon>Shewanella</taxon>
    </lineage>
</organism>
<dbReference type="InterPro" id="IPR012334">
    <property type="entry name" value="Pectin_lyas_fold"/>
</dbReference>
<dbReference type="InterPro" id="IPR011050">
    <property type="entry name" value="Pectin_lyase_fold/virulence"/>
</dbReference>
<sequence>MFNKKAYPLLAKKLKGNSLNININAAHTLGNDAKNKKMNWFIPTSVALLMAFNLTGCFSDDDSASVVTPPDVTPPVVQPPETEPTFPEGAIKIAAGDNLTIRIQEALINAQSNAVIVLPKGTFNINSTLLFDGDVDGDGSFAKNVTIMGYGMNDTILNFSQANSGDGIFVQNAMNIIIQDLSVNEAKNNGIKLKNTNGIILRRVAAVWEGTLDQDNGAYGLYPVECENILIEDSYVRGSADAGIYVGQSQYIVLRRNIAKENVAGIEIENSKYADVYNNEAMGNTGGILVFDLPINNQRYGSSVRIFNNKVYNNNAPNFANASANPAGVHIVPPGTGVIVLSTADVEIFNNEITHHDTLGVTITSFFIAEPDMTSFVGNYGQPGQAIEDGWRPVPRNIYLHDNKITDYGSKPKGYLIQDIIRAYIIAHGTLPGVLYDGLGEMLANNGTAAYLGLKETPFAENGSDNVCANNNGDVSYGRLYANSNTDINVADVQFEKTQNNLLKCSQVSLPVHTVTFAGKVFGCGVDDNTDGCDGGVLIGGGGSIGEGEGGLVGDGDQSLCQATGSNVSWDALLKANCPKLSDYNLFSDTKNPTTAPNSGGVPYDLNTQLFTDYATKYRFVYLPSGQKATYSENEAFDFPIGTVITKTFAMPADSSKRGIANESLIETRLLIHRPTGWTALPYAWNADKTDAVLAKAGAISNQSLLHKGENLTFNYMVPSMNQCKQCHQYKVNDNTNAVFVPIGPKARHLNRNYSYQDGTMNQLLKWENLGILQGLPNLSQVPQVPAYHDGDEGAVANLSDSALMQTAKGYLDINCAHCHRPEGNASNTGLKLEYWRAYSDDAGFSHGTCKSPVAYGGGNLSFDVVPGNAEASIMHFRMQSTTPGDRMPEIGRSLAHDEGAALISEWIKRLPAASCSH</sequence>
<dbReference type="NCBIfam" id="TIGR03804">
    <property type="entry name" value="para_beta_helix"/>
    <property type="match status" value="1"/>
</dbReference>
<dbReference type="InterPro" id="IPR022441">
    <property type="entry name" value="Para_beta_helix_rpt-2"/>
</dbReference>
<dbReference type="NCBIfam" id="TIGR03806">
    <property type="entry name" value="chp_HNE_0200"/>
    <property type="match status" value="1"/>
</dbReference>
<dbReference type="Gene3D" id="2.160.20.10">
    <property type="entry name" value="Single-stranded right-handed beta-helix, Pectin lyase-like"/>
    <property type="match status" value="1"/>
</dbReference>